<comment type="subcellular location">
    <subcellularLocation>
        <location evidence="2">Cell membrane</location>
    </subcellularLocation>
    <subcellularLocation>
        <location evidence="1">Membrane</location>
        <topology evidence="1">Multi-pass membrane protein</topology>
    </subcellularLocation>
</comment>
<dbReference type="SUPFAM" id="SSF63712">
    <property type="entry name" value="Nicotinic receptor ligand binding domain-like"/>
    <property type="match status" value="1"/>
</dbReference>
<evidence type="ECO:0000256" key="6">
    <source>
        <dbReference type="ARBA" id="ARBA00022729"/>
    </source>
</evidence>
<dbReference type="EMBL" id="CAJNOJ010000009">
    <property type="protein sequence ID" value="CAF0777864.1"/>
    <property type="molecule type" value="Genomic_DNA"/>
</dbReference>
<feature type="transmembrane region" description="Helical" evidence="13">
    <location>
        <begin position="906"/>
        <end position="927"/>
    </location>
</feature>
<dbReference type="Gene3D" id="2.60.220.50">
    <property type="match status" value="1"/>
</dbReference>
<feature type="transmembrane region" description="Helical" evidence="13">
    <location>
        <begin position="303"/>
        <end position="325"/>
    </location>
</feature>
<dbReference type="Gene3D" id="2.70.170.10">
    <property type="entry name" value="Neurotransmitter-gated ion-channel ligand-binding domain"/>
    <property type="match status" value="1"/>
</dbReference>
<dbReference type="Pfam" id="PF02932">
    <property type="entry name" value="Neur_chan_memb"/>
    <property type="match status" value="1"/>
</dbReference>
<dbReference type="Pfam" id="PF01825">
    <property type="entry name" value="GPS"/>
    <property type="match status" value="1"/>
</dbReference>
<keyword evidence="8" id="KW-0406">Ion transport</keyword>
<keyword evidence="6 14" id="KW-0732">Signal</keyword>
<dbReference type="Gene3D" id="1.20.1070.10">
    <property type="entry name" value="Rhodopsin 7-helix transmembrane proteins"/>
    <property type="match status" value="1"/>
</dbReference>
<feature type="domain" description="GAIN-B" evidence="15">
    <location>
        <begin position="756"/>
        <end position="893"/>
    </location>
</feature>
<dbReference type="InterPro" id="IPR036719">
    <property type="entry name" value="Neuro-gated_channel_TM_sf"/>
</dbReference>
<dbReference type="PANTHER" id="PTHR18945">
    <property type="entry name" value="NEUROTRANSMITTER GATED ION CHANNEL"/>
    <property type="match status" value="1"/>
</dbReference>
<feature type="transmembrane region" description="Helical" evidence="13">
    <location>
        <begin position="1066"/>
        <end position="1089"/>
    </location>
</feature>
<keyword evidence="4" id="KW-1003">Cell membrane</keyword>
<feature type="transmembrane region" description="Helical" evidence="13">
    <location>
        <begin position="1147"/>
        <end position="1167"/>
    </location>
</feature>
<feature type="signal peptide" evidence="14">
    <location>
        <begin position="1"/>
        <end position="19"/>
    </location>
</feature>
<evidence type="ECO:0000256" key="11">
    <source>
        <dbReference type="ARBA" id="ARBA00023303"/>
    </source>
</evidence>
<dbReference type="GO" id="GO:0005230">
    <property type="term" value="F:extracellular ligand-gated monoatomic ion channel activity"/>
    <property type="evidence" value="ECO:0007669"/>
    <property type="project" value="InterPro"/>
</dbReference>
<dbReference type="SUPFAM" id="SSF81321">
    <property type="entry name" value="Family A G protein-coupled receptor-like"/>
    <property type="match status" value="1"/>
</dbReference>
<comment type="caution">
    <text evidence="16">The sequence shown here is derived from an EMBL/GenBank/DDBJ whole genome shotgun (WGS) entry which is preliminary data.</text>
</comment>
<evidence type="ECO:0000256" key="3">
    <source>
        <dbReference type="ARBA" id="ARBA00022448"/>
    </source>
</evidence>
<dbReference type="Pfam" id="PF02931">
    <property type="entry name" value="Neur_chan_LBD"/>
    <property type="match status" value="1"/>
</dbReference>
<reference evidence="16" key="1">
    <citation type="submission" date="2021-02" db="EMBL/GenBank/DDBJ databases">
        <authorList>
            <person name="Nowell W R."/>
        </authorList>
    </citation>
    <scope>NUCLEOTIDE SEQUENCE</scope>
</reference>
<keyword evidence="10" id="KW-1015">Disulfide bond</keyword>
<feature type="chain" id="PRO_5032784003" description="GAIN-B domain-containing protein" evidence="14">
    <location>
        <begin position="20"/>
        <end position="1236"/>
    </location>
</feature>
<dbReference type="GO" id="GO:0005886">
    <property type="term" value="C:plasma membrane"/>
    <property type="evidence" value="ECO:0007669"/>
    <property type="project" value="UniProtKB-SubCell"/>
</dbReference>
<feature type="compositionally biased region" description="Basic and acidic residues" evidence="12">
    <location>
        <begin position="1227"/>
        <end position="1236"/>
    </location>
</feature>
<dbReference type="InterPro" id="IPR036734">
    <property type="entry name" value="Neur_chan_lig-bd_sf"/>
</dbReference>
<evidence type="ECO:0000256" key="5">
    <source>
        <dbReference type="ARBA" id="ARBA00022692"/>
    </source>
</evidence>
<evidence type="ECO:0000256" key="4">
    <source>
        <dbReference type="ARBA" id="ARBA00022475"/>
    </source>
</evidence>
<evidence type="ECO:0000256" key="1">
    <source>
        <dbReference type="ARBA" id="ARBA00004141"/>
    </source>
</evidence>
<keyword evidence="9 13" id="KW-0472">Membrane</keyword>
<dbReference type="PRINTS" id="PR00252">
    <property type="entry name" value="NRIONCHANNEL"/>
</dbReference>
<evidence type="ECO:0000313" key="16">
    <source>
        <dbReference type="EMBL" id="CAF0777864.1"/>
    </source>
</evidence>
<gene>
    <name evidence="16" type="ORF">EDS130_LOCUS3678</name>
</gene>
<dbReference type="SMART" id="SM00303">
    <property type="entry name" value="GPS"/>
    <property type="match status" value="1"/>
</dbReference>
<dbReference type="PROSITE" id="PS50221">
    <property type="entry name" value="GAIN_B"/>
    <property type="match status" value="1"/>
</dbReference>
<dbReference type="InterPro" id="IPR006201">
    <property type="entry name" value="Neur_channel"/>
</dbReference>
<dbReference type="InterPro" id="IPR006029">
    <property type="entry name" value="Neurotrans-gated_channel_TM"/>
</dbReference>
<evidence type="ECO:0000313" key="17">
    <source>
        <dbReference type="Proteomes" id="UP000663852"/>
    </source>
</evidence>
<feature type="transmembrane region" description="Helical" evidence="13">
    <location>
        <begin position="237"/>
        <end position="258"/>
    </location>
</feature>
<feature type="transmembrane region" description="Helical" evidence="13">
    <location>
        <begin position="1114"/>
        <end position="1135"/>
    </location>
</feature>
<keyword evidence="11" id="KW-0407">Ion channel</keyword>
<sequence length="1236" mass="137055">MWCMIVLSAIAFQSLPIVSINETCWPTANNLTCVLNDLLLGYNKYQRPNYTGDPIRVEVYLMIISLGPIFELDMSFTMNLFFRQVWTDQRLTLPNQVSNVAVSTKLLSAIWKPDTFFINSHSAYLHTTPTFNHLLRILENGRLLYSSRLTIKASCSNFLKRFPLDVQICPLVLSSYAYGTKDIIYDWKLNANNGVEFERLKLSQFDLFDHKISRREVQLNDRNHSVLQLDLFMRRKAGYYILQGYIPAGLLVILSWISFWIDSEATADRVYISVTCVLSLTTLTMDIRSYIPAVPYFTAIDYFFVMCYLFLFASLIQFTAVHRYLGYRQSMKSEENLNEQRKSPVLEKAMETNVILLRNEESHSTYFPRRSTFSVIHKLGILRILYLNELKQTHEKFHGALIQLLNSLKPNKFAKMNFVQPRYYYILLLVILGSRSQLTTDSETTASLNLITTETTTTSTSGTSSSITSITTATTTTTTTSSNSTSSSTTTATATITTTSSNSTSSSTTTATATITTTSSNSTSSSTTTATATITTTSSNSTSSSTTSTTNATTTTTSTGTSSISSSTTSTTNATTTTTGTSSASSSTTNAATTITSTSITSYIITSTSTTAPTTTTQMISSQSSTTTTTAAAGFYCVNSTHILLVNSSCVLKADAQQSSYNILLNDTVNATTVGANLINYFESVANVTSTNSSYILTLNRVDQLVNNLNSTSFTVNGTSSFLLVQTTSQNQSDDVLVLGASFSPDAYGQVVNTQNRESIISSNISSAAIVSNDSIVNVKSMSIFIIDNPSLYKNVDNSTNDTLVISSLIVASVKNFPNRSSSVKIALYFTPALDSPQPSNGTFLCSFYDTSMSRWNSSGCSSPTYNSDFKRYECSCNHTTSFALIWLPSGVLASSGRNFRSADTASLICQSLSIACILGILLHAAVNRVIHPSNHISATIMLPLISYASTGILFVFYIALTMTVYTRTTSENETQCFLSSRVLMFFTYFFLIFMLCIKTSIGYFNYLRFVQLFPPPSYRRLFVLLLISLILAGGWVAFAAGFDSNPSYNITQLYPYRFCWFTHTVIYYFLTIPVAIFLLLTFINIIYVGKRMIEHVQRATSPHHTYQRMKQCVLVLIASSITQGVGWLFGPFLSFVSPSGASVLEWFFIIFNALEGVWAVLAYLVIRAQIKQEQIRVTTVKKWAKEPVTVKSRPKESNSPPAQKGTGIETSEFEPVRRKRQNDPIQRFDDLRDTN</sequence>
<feature type="transmembrane region" description="Helical" evidence="13">
    <location>
        <begin position="986"/>
        <end position="1010"/>
    </location>
</feature>
<evidence type="ECO:0000256" key="8">
    <source>
        <dbReference type="ARBA" id="ARBA00023065"/>
    </source>
</evidence>
<dbReference type="SUPFAM" id="SSF90112">
    <property type="entry name" value="Neurotransmitter-gated ion-channel transmembrane pore"/>
    <property type="match status" value="1"/>
</dbReference>
<dbReference type="PRINTS" id="PR00253">
    <property type="entry name" value="GABAARECEPTR"/>
</dbReference>
<evidence type="ECO:0000259" key="15">
    <source>
        <dbReference type="PROSITE" id="PS50221"/>
    </source>
</evidence>
<protein>
    <recommendedName>
        <fullName evidence="15">GAIN-B domain-containing protein</fullName>
    </recommendedName>
</protein>
<evidence type="ECO:0000256" key="2">
    <source>
        <dbReference type="ARBA" id="ARBA00004236"/>
    </source>
</evidence>
<evidence type="ECO:0000256" key="9">
    <source>
        <dbReference type="ARBA" id="ARBA00023136"/>
    </source>
</evidence>
<keyword evidence="7 13" id="KW-1133">Transmembrane helix</keyword>
<dbReference type="InterPro" id="IPR057244">
    <property type="entry name" value="GAIN_B"/>
</dbReference>
<evidence type="ECO:0000256" key="14">
    <source>
        <dbReference type="SAM" id="SignalP"/>
    </source>
</evidence>
<dbReference type="InterPro" id="IPR000203">
    <property type="entry name" value="GPS"/>
</dbReference>
<dbReference type="CDD" id="cd19049">
    <property type="entry name" value="LGIC_TM_anion"/>
    <property type="match status" value="1"/>
</dbReference>
<evidence type="ECO:0000256" key="13">
    <source>
        <dbReference type="SAM" id="Phobius"/>
    </source>
</evidence>
<dbReference type="Gene3D" id="1.20.58.390">
    <property type="entry name" value="Neurotransmitter-gated ion-channel transmembrane domain"/>
    <property type="match status" value="1"/>
</dbReference>
<feature type="transmembrane region" description="Helical" evidence="13">
    <location>
        <begin position="1022"/>
        <end position="1043"/>
    </location>
</feature>
<dbReference type="InterPro" id="IPR038050">
    <property type="entry name" value="Neuro_actylchol_rec"/>
</dbReference>
<proteinExistence type="predicted"/>
<dbReference type="GO" id="GO:0004888">
    <property type="term" value="F:transmembrane signaling receptor activity"/>
    <property type="evidence" value="ECO:0007669"/>
    <property type="project" value="InterPro"/>
</dbReference>
<keyword evidence="5 13" id="KW-0812">Transmembrane</keyword>
<name>A0A813R6T0_ADIRI</name>
<evidence type="ECO:0000256" key="12">
    <source>
        <dbReference type="SAM" id="MobiDB-lite"/>
    </source>
</evidence>
<dbReference type="OrthoDB" id="407674at2759"/>
<feature type="region of interest" description="Disordered" evidence="12">
    <location>
        <begin position="476"/>
        <end position="510"/>
    </location>
</feature>
<dbReference type="InterPro" id="IPR006028">
    <property type="entry name" value="GABAA/Glycine_rcpt"/>
</dbReference>
<dbReference type="Proteomes" id="UP000663852">
    <property type="component" value="Unassembled WGS sequence"/>
</dbReference>
<accession>A0A813R6T0</accession>
<feature type="region of interest" description="Disordered" evidence="12">
    <location>
        <begin position="536"/>
        <end position="588"/>
    </location>
</feature>
<organism evidence="16 17">
    <name type="scientific">Adineta ricciae</name>
    <name type="common">Rotifer</name>
    <dbReference type="NCBI Taxonomy" id="249248"/>
    <lineage>
        <taxon>Eukaryota</taxon>
        <taxon>Metazoa</taxon>
        <taxon>Spiralia</taxon>
        <taxon>Gnathifera</taxon>
        <taxon>Rotifera</taxon>
        <taxon>Eurotatoria</taxon>
        <taxon>Bdelloidea</taxon>
        <taxon>Adinetida</taxon>
        <taxon>Adinetidae</taxon>
        <taxon>Adineta</taxon>
    </lineage>
</organism>
<evidence type="ECO:0000256" key="10">
    <source>
        <dbReference type="ARBA" id="ARBA00023157"/>
    </source>
</evidence>
<dbReference type="InterPro" id="IPR006202">
    <property type="entry name" value="Neur_chan_lig-bd"/>
</dbReference>
<feature type="region of interest" description="Disordered" evidence="12">
    <location>
        <begin position="1190"/>
        <end position="1236"/>
    </location>
</feature>
<feature type="transmembrane region" description="Helical" evidence="13">
    <location>
        <begin position="270"/>
        <end position="291"/>
    </location>
</feature>
<evidence type="ECO:0000256" key="7">
    <source>
        <dbReference type="ARBA" id="ARBA00022989"/>
    </source>
</evidence>
<dbReference type="AlphaFoldDB" id="A0A813R6T0"/>
<dbReference type="InterPro" id="IPR046338">
    <property type="entry name" value="GAIN_dom_sf"/>
</dbReference>
<dbReference type="NCBIfam" id="TIGR00860">
    <property type="entry name" value="LIC"/>
    <property type="match status" value="1"/>
</dbReference>
<keyword evidence="3" id="KW-0813">Transport</keyword>
<feature type="transmembrane region" description="Helical" evidence="13">
    <location>
        <begin position="939"/>
        <end position="966"/>
    </location>
</feature>